<organism evidence="2 3">
    <name type="scientific">Rousettus aegyptiacus</name>
    <name type="common">Egyptian fruit bat</name>
    <name type="synonym">Pteropus aegyptiacus</name>
    <dbReference type="NCBI Taxonomy" id="9407"/>
    <lineage>
        <taxon>Eukaryota</taxon>
        <taxon>Metazoa</taxon>
        <taxon>Chordata</taxon>
        <taxon>Craniata</taxon>
        <taxon>Vertebrata</taxon>
        <taxon>Euteleostomi</taxon>
        <taxon>Mammalia</taxon>
        <taxon>Eutheria</taxon>
        <taxon>Laurasiatheria</taxon>
        <taxon>Chiroptera</taxon>
        <taxon>Yinpterochiroptera</taxon>
        <taxon>Pteropodoidea</taxon>
        <taxon>Pteropodidae</taxon>
        <taxon>Rousettinae</taxon>
        <taxon>Rousettus</taxon>
    </lineage>
</organism>
<name>A0A7J8E889_ROUAE</name>
<comment type="caution">
    <text evidence="2">The sequence shown here is derived from an EMBL/GenBank/DDBJ whole genome shotgun (WGS) entry which is preliminary data.</text>
</comment>
<proteinExistence type="predicted"/>
<evidence type="ECO:0000256" key="1">
    <source>
        <dbReference type="SAM" id="MobiDB-lite"/>
    </source>
</evidence>
<gene>
    <name evidence="2" type="ORF">HJG63_008087</name>
</gene>
<evidence type="ECO:0000313" key="3">
    <source>
        <dbReference type="Proteomes" id="UP000593571"/>
    </source>
</evidence>
<feature type="compositionally biased region" description="Low complexity" evidence="1">
    <location>
        <begin position="105"/>
        <end position="118"/>
    </location>
</feature>
<accession>A0A7J8E889</accession>
<dbReference type="Proteomes" id="UP000593571">
    <property type="component" value="Unassembled WGS sequence"/>
</dbReference>
<dbReference type="AlphaFoldDB" id="A0A7J8E889"/>
<sequence>MSGISQEGHWSWKVPALLRSPAEGWRARGPTLVLRSPSHQIPGLDGSKCPRRDTFLRLLLLAARMTPGVVTSRVKPRCLALHLLLHLQPNPLPPGLPQPLRTDRPILSPRLSPSSSESWAPSLPGPFLSHFSWDYSFPNWVLGQSGLSSSRALSTLFSFLHSPTQARPGPQGMLASQGSFQNANGVMPLGHLAPSGSQPLGPHCLLPPQSVRVCV</sequence>
<dbReference type="EMBL" id="JACASE010000010">
    <property type="protein sequence ID" value="KAF6431570.1"/>
    <property type="molecule type" value="Genomic_DNA"/>
</dbReference>
<protein>
    <submittedName>
        <fullName evidence="2">Uncharacterized protein</fullName>
    </submittedName>
</protein>
<keyword evidence="3" id="KW-1185">Reference proteome</keyword>
<reference evidence="2 3" key="1">
    <citation type="journal article" date="2020" name="Nature">
        <title>Six reference-quality genomes reveal evolution of bat adaptations.</title>
        <authorList>
            <person name="Jebb D."/>
            <person name="Huang Z."/>
            <person name="Pippel M."/>
            <person name="Hughes G.M."/>
            <person name="Lavrichenko K."/>
            <person name="Devanna P."/>
            <person name="Winkler S."/>
            <person name="Jermiin L.S."/>
            <person name="Skirmuntt E.C."/>
            <person name="Katzourakis A."/>
            <person name="Burkitt-Gray L."/>
            <person name="Ray D.A."/>
            <person name="Sullivan K.A.M."/>
            <person name="Roscito J.G."/>
            <person name="Kirilenko B.M."/>
            <person name="Davalos L.M."/>
            <person name="Corthals A.P."/>
            <person name="Power M.L."/>
            <person name="Jones G."/>
            <person name="Ransome R.D."/>
            <person name="Dechmann D.K.N."/>
            <person name="Locatelli A.G."/>
            <person name="Puechmaille S.J."/>
            <person name="Fedrigo O."/>
            <person name="Jarvis E.D."/>
            <person name="Hiller M."/>
            <person name="Vernes S.C."/>
            <person name="Myers E.W."/>
            <person name="Teeling E.C."/>
        </authorList>
    </citation>
    <scope>NUCLEOTIDE SEQUENCE [LARGE SCALE GENOMIC DNA]</scope>
    <source>
        <strain evidence="2">MRouAeg1</strain>
        <tissue evidence="2">Muscle</tissue>
    </source>
</reference>
<feature type="region of interest" description="Disordered" evidence="1">
    <location>
        <begin position="92"/>
        <end position="118"/>
    </location>
</feature>
<evidence type="ECO:0000313" key="2">
    <source>
        <dbReference type="EMBL" id="KAF6431570.1"/>
    </source>
</evidence>